<proteinExistence type="predicted"/>
<evidence type="ECO:0000313" key="2">
    <source>
        <dbReference type="Proteomes" id="UP000718571"/>
    </source>
</evidence>
<organism evidence="1 2">
    <name type="scientific">Candidatus Acidifodinimicrobium mancum</name>
    <dbReference type="NCBI Taxonomy" id="2898728"/>
    <lineage>
        <taxon>Archaea</taxon>
        <taxon>Candidatus Parvarchaeota</taxon>
        <taxon>Candidatus Acidifodinimicrobiaceae</taxon>
        <taxon>Candidatus Acidifodinimicrobium</taxon>
    </lineage>
</organism>
<reference evidence="1 2" key="1">
    <citation type="submission" date="2020-09" db="EMBL/GenBank/DDBJ databases">
        <title>Genomic characterization of a novel Parvarchaeota family in acid mine drainage sediments.</title>
        <authorList>
            <person name="Luo Z.-H."/>
        </authorList>
    </citation>
    <scope>NUCLEOTIDE SEQUENCE [LARGE SCALE GENOMIC DNA]</scope>
    <source>
        <strain evidence="1">MAS1_bins.189</strain>
    </source>
</reference>
<accession>A0A8T3V2D5</accession>
<dbReference type="EMBL" id="JADFAR010000023">
    <property type="protein sequence ID" value="MBE5728588.1"/>
    <property type="molecule type" value="Genomic_DNA"/>
</dbReference>
<evidence type="ECO:0000313" key="1">
    <source>
        <dbReference type="EMBL" id="MBE5728588.1"/>
    </source>
</evidence>
<name>A0A8T3V2D5_9ARCH</name>
<gene>
    <name evidence="1" type="ORF">IHE51_01890</name>
</gene>
<dbReference type="AlphaFoldDB" id="A0A8T3V2D5"/>
<protein>
    <submittedName>
        <fullName evidence="1">Uncharacterized protein</fullName>
    </submittedName>
</protein>
<comment type="caution">
    <text evidence="1">The sequence shown here is derived from an EMBL/GenBank/DDBJ whole genome shotgun (WGS) entry which is preliminary data.</text>
</comment>
<dbReference type="Proteomes" id="UP000718571">
    <property type="component" value="Unassembled WGS sequence"/>
</dbReference>
<sequence>MGDELDDILAVEDRAMNELSALQKSERKLIDTIKFFEGSTLSNGEKIADNEYAMHLPNFDVRLYRAPDKDYGCEVNELTIVYRDEKVLDVVYKFDKLTNKLRYQVGSYVGGPWRREADRLMGGVSVKNIEKMNREIGEKRLSLGNYR</sequence>